<evidence type="ECO:0000256" key="4">
    <source>
        <dbReference type="ARBA" id="ARBA00022737"/>
    </source>
</evidence>
<dbReference type="Gene3D" id="2.160.10.10">
    <property type="entry name" value="Hexapeptide repeat proteins"/>
    <property type="match status" value="1"/>
</dbReference>
<comment type="pathway">
    <text evidence="7">Bacterial outer membrane biogenesis; LPS lipid A biosynthesis.</text>
</comment>
<dbReference type="Pfam" id="PF04613">
    <property type="entry name" value="LpxD"/>
    <property type="match status" value="1"/>
</dbReference>
<name>A0A6M0JTG7_9GAMM</name>
<dbReference type="Gene3D" id="3.40.1390.10">
    <property type="entry name" value="MurE/MurF, N-terminal domain"/>
    <property type="match status" value="1"/>
</dbReference>
<evidence type="ECO:0000256" key="1">
    <source>
        <dbReference type="ARBA" id="ARBA00022516"/>
    </source>
</evidence>
<dbReference type="HAMAP" id="MF_00523">
    <property type="entry name" value="LpxD"/>
    <property type="match status" value="1"/>
</dbReference>
<protein>
    <recommendedName>
        <fullName evidence="7">UDP-3-O-acylglucosamine N-acyltransferase</fullName>
        <ecNumber evidence="7">2.3.1.191</ecNumber>
    </recommendedName>
</protein>
<dbReference type="EMBL" id="JAAIJQ010000005">
    <property type="protein sequence ID" value="NEV60830.1"/>
    <property type="molecule type" value="Genomic_DNA"/>
</dbReference>
<comment type="catalytic activity">
    <reaction evidence="7">
        <text>a UDP-3-O-[(3R)-3-hydroxyacyl]-alpha-D-glucosamine + a (3R)-hydroxyacyl-[ACP] = a UDP-2-N,3-O-bis[(3R)-3-hydroxyacyl]-alpha-D-glucosamine + holo-[ACP] + H(+)</text>
        <dbReference type="Rhea" id="RHEA:53836"/>
        <dbReference type="Rhea" id="RHEA-COMP:9685"/>
        <dbReference type="Rhea" id="RHEA-COMP:9945"/>
        <dbReference type="ChEBI" id="CHEBI:15378"/>
        <dbReference type="ChEBI" id="CHEBI:64479"/>
        <dbReference type="ChEBI" id="CHEBI:78827"/>
        <dbReference type="ChEBI" id="CHEBI:137740"/>
        <dbReference type="ChEBI" id="CHEBI:137748"/>
        <dbReference type="EC" id="2.3.1.191"/>
    </reaction>
</comment>
<dbReference type="GO" id="GO:0009245">
    <property type="term" value="P:lipid A biosynthetic process"/>
    <property type="evidence" value="ECO:0007669"/>
    <property type="project" value="UniProtKB-UniRule"/>
</dbReference>
<dbReference type="RefSeq" id="WP_164450875.1">
    <property type="nucleotide sequence ID" value="NZ_JAAIJQ010000005.1"/>
</dbReference>
<feature type="active site" description="Proton acceptor" evidence="7">
    <location>
        <position position="237"/>
    </location>
</feature>
<comment type="function">
    <text evidence="7">Catalyzes the N-acylation of UDP-3-O-acylglucosamine using 3-hydroxyacyl-ACP as the acyl donor. Is involved in the biosynthesis of lipid A, a phosphorylated glycolipid that anchors the lipopolysaccharide to the outer membrane of the cell.</text>
</comment>
<comment type="similarity">
    <text evidence="7">Belongs to the transferase hexapeptide repeat family. LpxD subfamily.</text>
</comment>
<gene>
    <name evidence="7 9" type="primary">lpxD</name>
    <name evidence="9" type="ORF">G3446_02785</name>
</gene>
<dbReference type="GO" id="GO:0103118">
    <property type="term" value="F:UDP-3-O-[(3R)-3-hydroxyacyl]-glucosamine N-acyltransferase activity"/>
    <property type="evidence" value="ECO:0007669"/>
    <property type="project" value="UniProtKB-EC"/>
</dbReference>
<dbReference type="UniPathway" id="UPA00973"/>
<dbReference type="PROSITE" id="PS00101">
    <property type="entry name" value="HEXAPEP_TRANSFERASES"/>
    <property type="match status" value="3"/>
</dbReference>
<dbReference type="NCBIfam" id="TIGR01853">
    <property type="entry name" value="lipid_A_lpxD"/>
    <property type="match status" value="1"/>
</dbReference>
<evidence type="ECO:0000259" key="8">
    <source>
        <dbReference type="Pfam" id="PF04613"/>
    </source>
</evidence>
<keyword evidence="4 7" id="KW-0677">Repeat</keyword>
<comment type="caution">
    <text evidence="9">The sequence shown here is derived from an EMBL/GenBank/DDBJ whole genome shotgun (WGS) entry which is preliminary data.</text>
</comment>
<keyword evidence="1 7" id="KW-0444">Lipid biosynthesis</keyword>
<keyword evidence="6 7" id="KW-0012">Acyltransferase</keyword>
<dbReference type="InterPro" id="IPR007691">
    <property type="entry name" value="LpxD"/>
</dbReference>
<dbReference type="Pfam" id="PF00132">
    <property type="entry name" value="Hexapep"/>
    <property type="match status" value="1"/>
</dbReference>
<sequence>MILSCADLCRQLDLPPPTPPLPDLTGVATLAAAAPGDLCFVEALDQHGAIAASAAAVVLAPLDFPEPIPRNVIRVPKPREAFFTIAERFLPPPDYSGIHPDASIDPTAALGSQVTIAPGAVLAAGVSLGDGSVIGPGVYLGPCVEVGRHCVIHANVTVQRDTRIGDRCIIHSGARIGGDGFGYQWDGSGHRKVPQLGRVVIEDDCELGSNVCVDRATLGATTVGRGSKIDNLVQIAHNVRLGEHVIMVAQSGIAGSTRIGTGCIIAGQAAISDHLRIGDGARVGGQAGVTNDVAPGAAVNGTPARAVGRNLREQAALGRLPTLLKQVKRQQQLIATLESRLAQLEGSGDPEKGG</sequence>
<evidence type="ECO:0000256" key="2">
    <source>
        <dbReference type="ARBA" id="ARBA00022556"/>
    </source>
</evidence>
<dbReference type="InterPro" id="IPR020573">
    <property type="entry name" value="UDP_GlcNAc_AcTrfase_non-rep"/>
</dbReference>
<dbReference type="PANTHER" id="PTHR43378">
    <property type="entry name" value="UDP-3-O-ACYLGLUCOSAMINE N-ACYLTRANSFERASE"/>
    <property type="match status" value="1"/>
</dbReference>
<keyword evidence="3 7" id="KW-0808">Transferase</keyword>
<evidence type="ECO:0000313" key="10">
    <source>
        <dbReference type="Proteomes" id="UP000483379"/>
    </source>
</evidence>
<comment type="subunit">
    <text evidence="7">Homotrimer.</text>
</comment>
<dbReference type="InterPro" id="IPR001451">
    <property type="entry name" value="Hexapep"/>
</dbReference>
<dbReference type="NCBIfam" id="NF002060">
    <property type="entry name" value="PRK00892.1"/>
    <property type="match status" value="1"/>
</dbReference>
<evidence type="ECO:0000313" key="9">
    <source>
        <dbReference type="EMBL" id="NEV60830.1"/>
    </source>
</evidence>
<evidence type="ECO:0000256" key="7">
    <source>
        <dbReference type="HAMAP-Rule" id="MF_00523"/>
    </source>
</evidence>
<keyword evidence="5 7" id="KW-0443">Lipid metabolism</keyword>
<keyword evidence="10" id="KW-1185">Reference proteome</keyword>
<dbReference type="EC" id="2.3.1.191" evidence="7"/>
<dbReference type="Pfam" id="PF14602">
    <property type="entry name" value="Hexapep_2"/>
    <property type="match status" value="1"/>
</dbReference>
<accession>A0A6M0JTG7</accession>
<dbReference type="InterPro" id="IPR011004">
    <property type="entry name" value="Trimer_LpxA-like_sf"/>
</dbReference>
<dbReference type="GO" id="GO:0016020">
    <property type="term" value="C:membrane"/>
    <property type="evidence" value="ECO:0007669"/>
    <property type="project" value="GOC"/>
</dbReference>
<dbReference type="CDD" id="cd03352">
    <property type="entry name" value="LbH_LpxD"/>
    <property type="match status" value="1"/>
</dbReference>
<evidence type="ECO:0000256" key="3">
    <source>
        <dbReference type="ARBA" id="ARBA00022679"/>
    </source>
</evidence>
<evidence type="ECO:0000256" key="6">
    <source>
        <dbReference type="ARBA" id="ARBA00023315"/>
    </source>
</evidence>
<dbReference type="Proteomes" id="UP000483379">
    <property type="component" value="Unassembled WGS sequence"/>
</dbReference>
<dbReference type="GO" id="GO:0016410">
    <property type="term" value="F:N-acyltransferase activity"/>
    <property type="evidence" value="ECO:0007669"/>
    <property type="project" value="InterPro"/>
</dbReference>
<feature type="domain" description="UDP-3-O-[3-hydroxymyristoyl] glucosamine N-acyltransferase non-repeat region" evidence="8">
    <location>
        <begin position="23"/>
        <end position="87"/>
    </location>
</feature>
<keyword evidence="2 7" id="KW-0441">Lipid A biosynthesis</keyword>
<organism evidence="9 10">
    <name type="scientific">Thiorhodococcus minor</name>
    <dbReference type="NCBI Taxonomy" id="57489"/>
    <lineage>
        <taxon>Bacteria</taxon>
        <taxon>Pseudomonadati</taxon>
        <taxon>Pseudomonadota</taxon>
        <taxon>Gammaproteobacteria</taxon>
        <taxon>Chromatiales</taxon>
        <taxon>Chromatiaceae</taxon>
        <taxon>Thiorhodococcus</taxon>
    </lineage>
</organism>
<dbReference type="PANTHER" id="PTHR43378:SF2">
    <property type="entry name" value="UDP-3-O-ACYLGLUCOSAMINE N-ACYLTRANSFERASE 1, MITOCHONDRIAL-RELATED"/>
    <property type="match status" value="1"/>
</dbReference>
<dbReference type="AlphaFoldDB" id="A0A6M0JTG7"/>
<reference evidence="9 10" key="1">
    <citation type="submission" date="2020-02" db="EMBL/GenBank/DDBJ databases">
        <title>Genome sequences of Thiorhodococcus mannitoliphagus and Thiorhodococcus minor, purple sulfur photosynthetic bacteria in the gammaproteobacterial family, Chromatiaceae.</title>
        <authorList>
            <person name="Aviles F.A."/>
            <person name="Meyer T.E."/>
            <person name="Kyndt J.A."/>
        </authorList>
    </citation>
    <scope>NUCLEOTIDE SEQUENCE [LARGE SCALE GENOMIC DNA]</scope>
    <source>
        <strain evidence="9 10">DSM 11518</strain>
    </source>
</reference>
<dbReference type="SUPFAM" id="SSF51161">
    <property type="entry name" value="Trimeric LpxA-like enzymes"/>
    <property type="match status" value="1"/>
</dbReference>
<evidence type="ECO:0000256" key="5">
    <source>
        <dbReference type="ARBA" id="ARBA00023098"/>
    </source>
</evidence>
<dbReference type="InterPro" id="IPR018357">
    <property type="entry name" value="Hexapep_transf_CS"/>
</dbReference>
<proteinExistence type="inferred from homology"/>